<organism evidence="2 3">
    <name type="scientific">Sulfurisoma sediminicola</name>
    <dbReference type="NCBI Taxonomy" id="1381557"/>
    <lineage>
        <taxon>Bacteria</taxon>
        <taxon>Pseudomonadati</taxon>
        <taxon>Pseudomonadota</taxon>
        <taxon>Betaproteobacteria</taxon>
        <taxon>Nitrosomonadales</taxon>
        <taxon>Sterolibacteriaceae</taxon>
        <taxon>Sulfurisoma</taxon>
    </lineage>
</organism>
<dbReference type="OrthoDB" id="5608857at2"/>
<feature type="transmembrane region" description="Helical" evidence="1">
    <location>
        <begin position="16"/>
        <end position="41"/>
    </location>
</feature>
<keyword evidence="1" id="KW-0812">Transmembrane</keyword>
<dbReference type="AlphaFoldDB" id="A0A497XAF8"/>
<evidence type="ECO:0000313" key="3">
    <source>
        <dbReference type="Proteomes" id="UP000268908"/>
    </source>
</evidence>
<reference evidence="2 3" key="1">
    <citation type="submission" date="2018-10" db="EMBL/GenBank/DDBJ databases">
        <title>Genomic Encyclopedia of Type Strains, Phase IV (KMG-IV): sequencing the most valuable type-strain genomes for metagenomic binning, comparative biology and taxonomic classification.</title>
        <authorList>
            <person name="Goeker M."/>
        </authorList>
    </citation>
    <scope>NUCLEOTIDE SEQUENCE [LARGE SCALE GENOMIC DNA]</scope>
    <source>
        <strain evidence="2 3">DSM 26916</strain>
    </source>
</reference>
<accession>A0A497XAF8</accession>
<evidence type="ECO:0000313" key="2">
    <source>
        <dbReference type="EMBL" id="RLJ63516.1"/>
    </source>
</evidence>
<name>A0A497XAF8_9PROT</name>
<protein>
    <submittedName>
        <fullName evidence="2">Type II secretory pathway pseudopilin PulG</fullName>
    </submittedName>
</protein>
<proteinExistence type="predicted"/>
<sequence length="172" mass="18380">MRIGSPGPGTNAGFTYIGLLIFVAMLGAAATASLGAGASLLQRGAEAELLAIGLEYRAALKSYAEATPFGQPDAPKELTELLRDPRYPGVRRHLRRLYPDPLTGRTEWGVLRDPGGRILGIHSLSTTATLRQAEFPLGLESFKEARRHDEWVFALVPQATSATNAGGIGTPR</sequence>
<keyword evidence="3" id="KW-1185">Reference proteome</keyword>
<keyword evidence="1" id="KW-1133">Transmembrane helix</keyword>
<comment type="caution">
    <text evidence="2">The sequence shown here is derived from an EMBL/GenBank/DDBJ whole genome shotgun (WGS) entry which is preliminary data.</text>
</comment>
<dbReference type="RefSeq" id="WP_121242334.1">
    <property type="nucleotide sequence ID" value="NZ_BHVV01000003.1"/>
</dbReference>
<gene>
    <name evidence="2" type="ORF">DFR35_2140</name>
</gene>
<keyword evidence="1" id="KW-0472">Membrane</keyword>
<evidence type="ECO:0000256" key="1">
    <source>
        <dbReference type="SAM" id="Phobius"/>
    </source>
</evidence>
<dbReference type="Proteomes" id="UP000268908">
    <property type="component" value="Unassembled WGS sequence"/>
</dbReference>
<dbReference type="EMBL" id="RCCI01000006">
    <property type="protein sequence ID" value="RLJ63516.1"/>
    <property type="molecule type" value="Genomic_DNA"/>
</dbReference>